<dbReference type="AlphaFoldDB" id="A0A2V4AHF5"/>
<protein>
    <recommendedName>
        <fullName evidence="3">PASTA domain-containing protein</fullName>
    </recommendedName>
</protein>
<reference evidence="1 2" key="1">
    <citation type="submission" date="2016-07" db="EMBL/GenBank/DDBJ databases">
        <title>Draft genome sequence of Prauserella muralis DSM 45305, isolated from a mould-covered wall in an indoor environment.</title>
        <authorList>
            <person name="Ruckert C."/>
            <person name="Albersmeier A."/>
            <person name="Jiang C.-L."/>
            <person name="Jiang Y."/>
            <person name="Kalinowski J."/>
            <person name="Schneider O."/>
            <person name="Winkler A."/>
            <person name="Zotchev S.B."/>
        </authorList>
    </citation>
    <scope>NUCLEOTIDE SEQUENCE [LARGE SCALE GENOMIC DNA]</scope>
    <source>
        <strain evidence="1 2">DSM 45305</strain>
    </source>
</reference>
<evidence type="ECO:0000313" key="2">
    <source>
        <dbReference type="Proteomes" id="UP000249915"/>
    </source>
</evidence>
<organism evidence="1 2">
    <name type="scientific">Prauserella muralis</name>
    <dbReference type="NCBI Taxonomy" id="588067"/>
    <lineage>
        <taxon>Bacteria</taxon>
        <taxon>Bacillati</taxon>
        <taxon>Actinomycetota</taxon>
        <taxon>Actinomycetes</taxon>
        <taxon>Pseudonocardiales</taxon>
        <taxon>Pseudonocardiaceae</taxon>
        <taxon>Prauserella</taxon>
    </lineage>
</organism>
<dbReference type="Proteomes" id="UP000249915">
    <property type="component" value="Unassembled WGS sequence"/>
</dbReference>
<comment type="caution">
    <text evidence="1">The sequence shown here is derived from an EMBL/GenBank/DDBJ whole genome shotgun (WGS) entry which is preliminary data.</text>
</comment>
<accession>A0A2V4AHF5</accession>
<dbReference type="EMBL" id="MASW01000007">
    <property type="protein sequence ID" value="PXY19335.1"/>
    <property type="molecule type" value="Genomic_DNA"/>
</dbReference>
<sequence>MEGQNLMLAMEAMDGLGLTNVVPLPADGHAFVANPTNWVIVAQDRAPGTRISTSDEATVHVAKTDEAESSWCGDGDC</sequence>
<keyword evidence="2" id="KW-1185">Reference proteome</keyword>
<evidence type="ECO:0008006" key="3">
    <source>
        <dbReference type="Google" id="ProtNLM"/>
    </source>
</evidence>
<evidence type="ECO:0000313" key="1">
    <source>
        <dbReference type="EMBL" id="PXY19335.1"/>
    </source>
</evidence>
<gene>
    <name evidence="1" type="ORF">BAY60_31735</name>
</gene>
<name>A0A2V4AHF5_9PSEU</name>
<proteinExistence type="predicted"/>